<dbReference type="InterPro" id="IPR012337">
    <property type="entry name" value="RNaseH-like_sf"/>
</dbReference>
<gene>
    <name evidence="3" type="ORF">MCOR_585</name>
</gene>
<dbReference type="GO" id="GO:0003676">
    <property type="term" value="F:nucleic acid binding"/>
    <property type="evidence" value="ECO:0007669"/>
    <property type="project" value="InterPro"/>
</dbReference>
<dbReference type="AlphaFoldDB" id="A0A6J7ZW63"/>
<dbReference type="Pfam" id="PF20700">
    <property type="entry name" value="Mutator"/>
    <property type="match status" value="1"/>
</dbReference>
<sequence length="182" mass="20643">MKILDFSGMIHAGIGATHVNNFLNGLNVPPVNSSTIKKKENETGKIVFTVAQEACKLNQKKEQLMSYWKVEASFDAEWQKRGTGWNYESNTDQYVDFDMETRCLSRNSDITQWAAVSGQNLFQRYIMPRCDISNEASKITGIEDNKDKNIEIAETESLGDMEKPTAEDTLTEDKSEMTIQQL</sequence>
<reference evidence="3 4" key="1">
    <citation type="submission" date="2020-06" db="EMBL/GenBank/DDBJ databases">
        <authorList>
            <person name="Li R."/>
            <person name="Bekaert M."/>
        </authorList>
    </citation>
    <scope>NUCLEOTIDE SEQUENCE [LARGE SCALE GENOMIC DNA]</scope>
    <source>
        <strain evidence="4">wild</strain>
    </source>
</reference>
<dbReference type="InterPro" id="IPR036397">
    <property type="entry name" value="RNaseH_sf"/>
</dbReference>
<dbReference type="OrthoDB" id="6110046at2759"/>
<dbReference type="Gene3D" id="3.30.420.10">
    <property type="entry name" value="Ribonuclease H-like superfamily/Ribonuclease H"/>
    <property type="match status" value="1"/>
</dbReference>
<evidence type="ECO:0000256" key="1">
    <source>
        <dbReference type="SAM" id="MobiDB-lite"/>
    </source>
</evidence>
<accession>A0A6J7ZW63</accession>
<dbReference type="Proteomes" id="UP000507470">
    <property type="component" value="Unassembled WGS sequence"/>
</dbReference>
<feature type="domain" description="Mutator-like transposase" evidence="2">
    <location>
        <begin position="7"/>
        <end position="91"/>
    </location>
</feature>
<dbReference type="InterPro" id="IPR049012">
    <property type="entry name" value="Mutator_transp_dom"/>
</dbReference>
<feature type="region of interest" description="Disordered" evidence="1">
    <location>
        <begin position="156"/>
        <end position="182"/>
    </location>
</feature>
<name>A0A6J7ZW63_MYTCO</name>
<evidence type="ECO:0000259" key="2">
    <source>
        <dbReference type="Pfam" id="PF20700"/>
    </source>
</evidence>
<dbReference type="EMBL" id="CACVKT020000155">
    <property type="protein sequence ID" value="CAC5356422.1"/>
    <property type="molecule type" value="Genomic_DNA"/>
</dbReference>
<evidence type="ECO:0000313" key="3">
    <source>
        <dbReference type="EMBL" id="CAC5356422.1"/>
    </source>
</evidence>
<keyword evidence="4" id="KW-1185">Reference proteome</keyword>
<protein>
    <recommendedName>
        <fullName evidence="2">Mutator-like transposase domain-containing protein</fullName>
    </recommendedName>
</protein>
<organism evidence="3 4">
    <name type="scientific">Mytilus coruscus</name>
    <name type="common">Sea mussel</name>
    <dbReference type="NCBI Taxonomy" id="42192"/>
    <lineage>
        <taxon>Eukaryota</taxon>
        <taxon>Metazoa</taxon>
        <taxon>Spiralia</taxon>
        <taxon>Lophotrochozoa</taxon>
        <taxon>Mollusca</taxon>
        <taxon>Bivalvia</taxon>
        <taxon>Autobranchia</taxon>
        <taxon>Pteriomorphia</taxon>
        <taxon>Mytilida</taxon>
        <taxon>Mytiloidea</taxon>
        <taxon>Mytilidae</taxon>
        <taxon>Mytilinae</taxon>
        <taxon>Mytilus</taxon>
    </lineage>
</organism>
<feature type="compositionally biased region" description="Basic and acidic residues" evidence="1">
    <location>
        <begin position="160"/>
        <end position="176"/>
    </location>
</feature>
<proteinExistence type="predicted"/>
<evidence type="ECO:0000313" key="4">
    <source>
        <dbReference type="Proteomes" id="UP000507470"/>
    </source>
</evidence>
<dbReference type="SUPFAM" id="SSF53098">
    <property type="entry name" value="Ribonuclease H-like"/>
    <property type="match status" value="1"/>
</dbReference>